<accession>A0A8H6MIG0</accession>
<evidence type="ECO:0000259" key="2">
    <source>
        <dbReference type="Pfam" id="PF01048"/>
    </source>
</evidence>
<dbReference type="SUPFAM" id="SSF53167">
    <property type="entry name" value="Purine and uridine phosphorylases"/>
    <property type="match status" value="1"/>
</dbReference>
<name>A0A8H6MIG0_9PEZI</name>
<feature type="domain" description="DUF7580" evidence="3">
    <location>
        <begin position="197"/>
        <end position="542"/>
    </location>
</feature>
<evidence type="ECO:0000259" key="3">
    <source>
        <dbReference type="Pfam" id="PF24476"/>
    </source>
</evidence>
<sequence length="952" mass="106504">MSRLQLLSLVIPAFGALAKESIEGDIQNASLSRDSADCYSDIVNIGQVLSISCGEWTSGLREEVLDALLEALESRIPKPDALSRFIAAYTITSVEEPEAKRFEKLSTLAKSIELQGLGGYDECASLLGHTRDRVSEYLELLGKNLWLFHKSERTSERKRNKFLRPVRLAAKHLLNVYFSNCPGPDMEELKLSQHPSGGVKETTNKICGLLHQHWQCQCVHRAARPYGPREARISLNKHRNLVLKVSSPRESSQSRQSAKFEILLPVCKDSIEWKVTNIEAANPAYSRTKARDGLKAVDSDLCQWLLKSNGFQVDFLVDRDRLWHLTPRLSEDVDHHTSMKSLQQLLGDDASMAKISTYTPKEKLILCYILANSLLFFYPGTWLKSSWGSDKVYFLRQVNSSKPLILTMPYLSVDLHQAHTRHRPLRDHMQVHSHPVVLDLGIIFLEIATGIKFVSKSHHSVENEWEQCNSDVRQAWQQFQDLEKLSEYDSSKRISPTLRKVISSCIKLEPPSNFPCNSLSEEGPIRQYILSCIVQPLASELKDGHQVRLEDLHLPSSPEKGMEKLSVSSVQHLTASCRPTASQSLTPSRELPKQHTIATVTCPIRRDEFEIAVVCALPLEYDAAALAFDEFWDDEGDRYGRAQGDPNTYTTGRIGQYNVVLALLPNMGKVTAASATASLRSSYAGLRLALLTGICGGVPGSDPENEIILGDVIISKTIIQYDFGRQYPDGFVPKDTRDDNLGRSNTDIRSFLSKFETSHGNKLLRRGASRVLAHIQEKAVKKQDRVRYGRPVASEDKLFKPGYLHKHRGQSEDRCCESACQAAQAASCDELCCDPAQLVARKRLRQIQELERNGMLSDSQCFEIHIGCMGSGDTVMKSGEDRDRIAKKYGIMAFEMEGAGVWDEVPCIAVKGVCDYADCHKNKKWQAYAAATAASVMKTLLAYYGRTDKPAG</sequence>
<evidence type="ECO:0000313" key="5">
    <source>
        <dbReference type="Proteomes" id="UP000652219"/>
    </source>
</evidence>
<dbReference type="InterPro" id="IPR053137">
    <property type="entry name" value="NLR-like"/>
</dbReference>
<keyword evidence="5" id="KW-1185">Reference proteome</keyword>
<dbReference type="Proteomes" id="UP000652219">
    <property type="component" value="Unassembled WGS sequence"/>
</dbReference>
<feature type="signal peptide" evidence="1">
    <location>
        <begin position="1"/>
        <end position="18"/>
    </location>
</feature>
<dbReference type="InterPro" id="IPR000845">
    <property type="entry name" value="Nucleoside_phosphorylase_d"/>
</dbReference>
<comment type="caution">
    <text evidence="4">The sequence shown here is derived from an EMBL/GenBank/DDBJ whole genome shotgun (WGS) entry which is preliminary data.</text>
</comment>
<dbReference type="PANTHER" id="PTHR46082:SF6">
    <property type="entry name" value="AAA+ ATPASE DOMAIN-CONTAINING PROTEIN-RELATED"/>
    <property type="match status" value="1"/>
</dbReference>
<proteinExistence type="predicted"/>
<organism evidence="4 5">
    <name type="scientific">Colletotrichum sojae</name>
    <dbReference type="NCBI Taxonomy" id="2175907"/>
    <lineage>
        <taxon>Eukaryota</taxon>
        <taxon>Fungi</taxon>
        <taxon>Dikarya</taxon>
        <taxon>Ascomycota</taxon>
        <taxon>Pezizomycotina</taxon>
        <taxon>Sordariomycetes</taxon>
        <taxon>Hypocreomycetidae</taxon>
        <taxon>Glomerellales</taxon>
        <taxon>Glomerellaceae</taxon>
        <taxon>Colletotrichum</taxon>
        <taxon>Colletotrichum orchidearum species complex</taxon>
    </lineage>
</organism>
<dbReference type="InterPro" id="IPR056002">
    <property type="entry name" value="DUF7580"/>
</dbReference>
<gene>
    <name evidence="4" type="ORF">CSOJ01_14913</name>
</gene>
<keyword evidence="1" id="KW-0732">Signal</keyword>
<evidence type="ECO:0000256" key="1">
    <source>
        <dbReference type="SAM" id="SignalP"/>
    </source>
</evidence>
<feature type="domain" description="Nucleoside phosphorylase" evidence="2">
    <location>
        <begin position="610"/>
        <end position="728"/>
    </location>
</feature>
<reference evidence="4 5" key="1">
    <citation type="journal article" date="2020" name="Phytopathology">
        <title>Genome Sequence Resources of Colletotrichum truncatum, C. plurivorum, C. musicola, and C. sojae: Four Species Pathogenic to Soybean (Glycine max).</title>
        <authorList>
            <person name="Rogerio F."/>
            <person name="Boufleur T.R."/>
            <person name="Ciampi-Guillardi M."/>
            <person name="Sukno S.A."/>
            <person name="Thon M.R."/>
            <person name="Massola Junior N.S."/>
            <person name="Baroncelli R."/>
        </authorList>
    </citation>
    <scope>NUCLEOTIDE SEQUENCE [LARGE SCALE GENOMIC DNA]</scope>
    <source>
        <strain evidence="4 5">LFN0009</strain>
    </source>
</reference>
<evidence type="ECO:0000313" key="4">
    <source>
        <dbReference type="EMBL" id="KAF6788996.1"/>
    </source>
</evidence>
<dbReference type="EMBL" id="WIGN01000549">
    <property type="protein sequence ID" value="KAF6788996.1"/>
    <property type="molecule type" value="Genomic_DNA"/>
</dbReference>
<protein>
    <submittedName>
        <fullName evidence="4">Phosphorylase superfamily protein</fullName>
    </submittedName>
</protein>
<dbReference type="PANTHER" id="PTHR46082">
    <property type="entry name" value="ATP/GTP-BINDING PROTEIN-RELATED"/>
    <property type="match status" value="1"/>
</dbReference>
<feature type="chain" id="PRO_5034324359" evidence="1">
    <location>
        <begin position="19"/>
        <end position="952"/>
    </location>
</feature>
<dbReference type="GO" id="GO:0009116">
    <property type="term" value="P:nucleoside metabolic process"/>
    <property type="evidence" value="ECO:0007669"/>
    <property type="project" value="InterPro"/>
</dbReference>
<dbReference type="AlphaFoldDB" id="A0A8H6MIG0"/>
<dbReference type="GO" id="GO:0003824">
    <property type="term" value="F:catalytic activity"/>
    <property type="evidence" value="ECO:0007669"/>
    <property type="project" value="InterPro"/>
</dbReference>
<dbReference type="Pfam" id="PF24476">
    <property type="entry name" value="DUF7580"/>
    <property type="match status" value="1"/>
</dbReference>
<dbReference type="Pfam" id="PF01048">
    <property type="entry name" value="PNP_UDP_1"/>
    <property type="match status" value="1"/>
</dbReference>
<dbReference type="Gene3D" id="3.40.50.1580">
    <property type="entry name" value="Nucleoside phosphorylase domain"/>
    <property type="match status" value="1"/>
</dbReference>
<dbReference type="InterPro" id="IPR035994">
    <property type="entry name" value="Nucleoside_phosphorylase_sf"/>
</dbReference>